<gene>
    <name evidence="6" type="primary">mexG</name>
    <name evidence="6" type="ORF">HCU01_12150</name>
    <name evidence="7" type="ORF">SAMN05660971_01797</name>
</gene>
<sequence length="147" mass="16378">MRLFLEETLDSRWLWRMARLLLALMFIVSGLARVLDPQGGMDEMRAAGLEPAWLFNTAVATTLLLAAMLVLLDRLLWLGAAALSVFLVLTIVVVHQFWKLSGDEARVALFFAFEHLTVIGGMIAAAIASHLRRVLDDISRWYPAPAS</sequence>
<name>A0A1M7EUK7_9GAMM</name>
<evidence type="ECO:0000313" key="8">
    <source>
        <dbReference type="Proteomes" id="UP000184123"/>
    </source>
</evidence>
<dbReference type="Proteomes" id="UP000184123">
    <property type="component" value="Unassembled WGS sequence"/>
</dbReference>
<dbReference type="EMBL" id="BJXU01000038">
    <property type="protein sequence ID" value="GEN23266.1"/>
    <property type="molecule type" value="Genomic_DNA"/>
</dbReference>
<reference evidence="7 8" key="1">
    <citation type="submission" date="2016-11" db="EMBL/GenBank/DDBJ databases">
        <authorList>
            <person name="Jaros S."/>
            <person name="Januszkiewicz K."/>
            <person name="Wedrychowicz H."/>
        </authorList>
    </citation>
    <scope>NUCLEOTIDE SEQUENCE [LARGE SCALE GENOMIC DNA]</scope>
    <source>
        <strain evidence="7 8">DSM 4740</strain>
    </source>
</reference>
<evidence type="ECO:0000313" key="9">
    <source>
        <dbReference type="Proteomes" id="UP000321726"/>
    </source>
</evidence>
<feature type="transmembrane region" description="Helical" evidence="5">
    <location>
        <begin position="107"/>
        <end position="131"/>
    </location>
</feature>
<keyword evidence="4 5" id="KW-0472">Membrane</keyword>
<dbReference type="GO" id="GO:0016020">
    <property type="term" value="C:membrane"/>
    <property type="evidence" value="ECO:0007669"/>
    <property type="project" value="UniProtKB-SubCell"/>
</dbReference>
<reference evidence="6 9" key="2">
    <citation type="submission" date="2019-07" db="EMBL/GenBank/DDBJ databases">
        <title>Whole genome shotgun sequence of Halomonas cupida NBRC 102219.</title>
        <authorList>
            <person name="Hosoyama A."/>
            <person name="Uohara A."/>
            <person name="Ohji S."/>
            <person name="Ichikawa N."/>
        </authorList>
    </citation>
    <scope>NUCLEOTIDE SEQUENCE [LARGE SCALE GENOMIC DNA]</scope>
    <source>
        <strain evidence="6 9">NBRC 102219</strain>
    </source>
</reference>
<evidence type="ECO:0000256" key="2">
    <source>
        <dbReference type="ARBA" id="ARBA00022692"/>
    </source>
</evidence>
<dbReference type="AlphaFoldDB" id="A0A1M7EUK7"/>
<evidence type="ECO:0000256" key="3">
    <source>
        <dbReference type="ARBA" id="ARBA00022989"/>
    </source>
</evidence>
<comment type="subcellular location">
    <subcellularLocation>
        <location evidence="1">Membrane</location>
        <topology evidence="1">Multi-pass membrane protein</topology>
    </subcellularLocation>
</comment>
<dbReference type="STRING" id="44933.SAMN05660971_01797"/>
<dbReference type="Pfam" id="PF07681">
    <property type="entry name" value="DoxX"/>
    <property type="match status" value="1"/>
</dbReference>
<dbReference type="OrthoDB" id="6522672at2"/>
<evidence type="ECO:0000313" key="6">
    <source>
        <dbReference type="EMBL" id="GEN23266.1"/>
    </source>
</evidence>
<protein>
    <submittedName>
        <fullName evidence="7">Transmembrane protein</fullName>
    </submittedName>
</protein>
<proteinExistence type="predicted"/>
<feature type="transmembrane region" description="Helical" evidence="5">
    <location>
        <begin position="77"/>
        <end position="95"/>
    </location>
</feature>
<accession>A0A1M7EUK7</accession>
<evidence type="ECO:0000256" key="4">
    <source>
        <dbReference type="ARBA" id="ARBA00023136"/>
    </source>
</evidence>
<feature type="transmembrane region" description="Helical" evidence="5">
    <location>
        <begin position="53"/>
        <end position="71"/>
    </location>
</feature>
<keyword evidence="3 5" id="KW-1133">Transmembrane helix</keyword>
<evidence type="ECO:0000313" key="7">
    <source>
        <dbReference type="EMBL" id="SHL95400.1"/>
    </source>
</evidence>
<evidence type="ECO:0000256" key="5">
    <source>
        <dbReference type="SAM" id="Phobius"/>
    </source>
</evidence>
<dbReference type="InterPro" id="IPR032808">
    <property type="entry name" value="DoxX"/>
</dbReference>
<feature type="transmembrane region" description="Helical" evidence="5">
    <location>
        <begin position="13"/>
        <end position="32"/>
    </location>
</feature>
<dbReference type="Proteomes" id="UP000321726">
    <property type="component" value="Unassembled WGS sequence"/>
</dbReference>
<keyword evidence="2 5" id="KW-0812">Transmembrane</keyword>
<keyword evidence="9" id="KW-1185">Reference proteome</keyword>
<dbReference type="RefSeq" id="WP_073435075.1">
    <property type="nucleotide sequence ID" value="NZ_BJXU01000038.1"/>
</dbReference>
<dbReference type="EMBL" id="FRCA01000004">
    <property type="protein sequence ID" value="SHL95400.1"/>
    <property type="molecule type" value="Genomic_DNA"/>
</dbReference>
<evidence type="ECO:0000256" key="1">
    <source>
        <dbReference type="ARBA" id="ARBA00004141"/>
    </source>
</evidence>
<organism evidence="7 8">
    <name type="scientific">Halomonas cupida</name>
    <dbReference type="NCBI Taxonomy" id="44933"/>
    <lineage>
        <taxon>Bacteria</taxon>
        <taxon>Pseudomonadati</taxon>
        <taxon>Pseudomonadota</taxon>
        <taxon>Gammaproteobacteria</taxon>
        <taxon>Oceanospirillales</taxon>
        <taxon>Halomonadaceae</taxon>
        <taxon>Halomonas</taxon>
    </lineage>
</organism>